<dbReference type="Proteomes" id="UP000054279">
    <property type="component" value="Unassembled WGS sequence"/>
</dbReference>
<gene>
    <name evidence="2" type="ORF">M422DRAFT_179448</name>
</gene>
<dbReference type="AlphaFoldDB" id="A0A0C9U120"/>
<reference evidence="2 3" key="1">
    <citation type="submission" date="2014-06" db="EMBL/GenBank/DDBJ databases">
        <title>Evolutionary Origins and Diversification of the Mycorrhizal Mutualists.</title>
        <authorList>
            <consortium name="DOE Joint Genome Institute"/>
            <consortium name="Mycorrhizal Genomics Consortium"/>
            <person name="Kohler A."/>
            <person name="Kuo A."/>
            <person name="Nagy L.G."/>
            <person name="Floudas D."/>
            <person name="Copeland A."/>
            <person name="Barry K.W."/>
            <person name="Cichocki N."/>
            <person name="Veneault-Fourrey C."/>
            <person name="LaButti K."/>
            <person name="Lindquist E.A."/>
            <person name="Lipzen A."/>
            <person name="Lundell T."/>
            <person name="Morin E."/>
            <person name="Murat C."/>
            <person name="Riley R."/>
            <person name="Ohm R."/>
            <person name="Sun H."/>
            <person name="Tunlid A."/>
            <person name="Henrissat B."/>
            <person name="Grigoriev I.V."/>
            <person name="Hibbett D.S."/>
            <person name="Martin F."/>
        </authorList>
    </citation>
    <scope>NUCLEOTIDE SEQUENCE [LARGE SCALE GENOMIC DNA]</scope>
    <source>
        <strain evidence="2 3">SS14</strain>
    </source>
</reference>
<organism evidence="2 3">
    <name type="scientific">Sphaerobolus stellatus (strain SS14)</name>
    <dbReference type="NCBI Taxonomy" id="990650"/>
    <lineage>
        <taxon>Eukaryota</taxon>
        <taxon>Fungi</taxon>
        <taxon>Dikarya</taxon>
        <taxon>Basidiomycota</taxon>
        <taxon>Agaricomycotina</taxon>
        <taxon>Agaricomycetes</taxon>
        <taxon>Phallomycetidae</taxon>
        <taxon>Geastrales</taxon>
        <taxon>Sphaerobolaceae</taxon>
        <taxon>Sphaerobolus</taxon>
    </lineage>
</organism>
<proteinExistence type="predicted"/>
<sequence length="129" mass="14091">LGFASNIPPNPLVANILFYEMLAVASAVAWAAELSKPPHHLLVYTNSLDTVEMFHSLRAGEGYNELLLFVVELLLSKRISLHMCHVAGINNPMVDAISRGLFDVACQLVPFIHIGLFQPPQDALGVAEK</sequence>
<evidence type="ECO:0000313" key="3">
    <source>
        <dbReference type="Proteomes" id="UP000054279"/>
    </source>
</evidence>
<evidence type="ECO:0000256" key="1">
    <source>
        <dbReference type="SAM" id="SignalP"/>
    </source>
</evidence>
<feature type="chain" id="PRO_5002220757" description="RNase H type-1 domain-containing protein" evidence="1">
    <location>
        <begin position="32"/>
        <end position="129"/>
    </location>
</feature>
<name>A0A0C9U120_SPHS4</name>
<feature type="non-terminal residue" evidence="2">
    <location>
        <position position="1"/>
    </location>
</feature>
<dbReference type="HOGENOM" id="CLU_125038_0_0_1"/>
<keyword evidence="1" id="KW-0732">Signal</keyword>
<evidence type="ECO:0008006" key="4">
    <source>
        <dbReference type="Google" id="ProtNLM"/>
    </source>
</evidence>
<keyword evidence="3" id="KW-1185">Reference proteome</keyword>
<feature type="signal peptide" evidence="1">
    <location>
        <begin position="1"/>
        <end position="31"/>
    </location>
</feature>
<evidence type="ECO:0000313" key="2">
    <source>
        <dbReference type="EMBL" id="KIJ36428.1"/>
    </source>
</evidence>
<dbReference type="OrthoDB" id="3249498at2759"/>
<accession>A0A0C9U120</accession>
<protein>
    <recommendedName>
        <fullName evidence="4">RNase H type-1 domain-containing protein</fullName>
    </recommendedName>
</protein>
<dbReference type="EMBL" id="KN837178">
    <property type="protein sequence ID" value="KIJ36428.1"/>
    <property type="molecule type" value="Genomic_DNA"/>
</dbReference>